<dbReference type="EMBL" id="JBJKFK010000267">
    <property type="protein sequence ID" value="KAL3318255.1"/>
    <property type="molecule type" value="Genomic_DNA"/>
</dbReference>
<dbReference type="SUPFAM" id="SSF144232">
    <property type="entry name" value="HIT/MYND zinc finger-like"/>
    <property type="match status" value="1"/>
</dbReference>
<evidence type="ECO:0000256" key="3">
    <source>
        <dbReference type="ARBA" id="ARBA00022833"/>
    </source>
</evidence>
<dbReference type="PANTHER" id="PTHR12298:SF4">
    <property type="entry name" value="PROGRAMMED CELL DEATH PROTEIN 2"/>
    <property type="match status" value="1"/>
</dbReference>
<name>A0ABD2QFE6_9PLAT</name>
<keyword evidence="1" id="KW-0479">Metal-binding</keyword>
<dbReference type="Pfam" id="PF04194">
    <property type="entry name" value="PDCD2_C"/>
    <property type="match status" value="1"/>
</dbReference>
<evidence type="ECO:0000259" key="5">
    <source>
        <dbReference type="PROSITE" id="PS50865"/>
    </source>
</evidence>
<evidence type="ECO:0000256" key="4">
    <source>
        <dbReference type="PROSITE-ProRule" id="PRU00134"/>
    </source>
</evidence>
<sequence>MIVGFIEKANPCRLLSPFLPDKIGGRPAWLSLNNLPPQEVFQCEICKNVMVFILQVCQLTIESQFDQIYSPIDELAVCFHRFLYVFMCKNGSCFGEERTPFLLLRCQLPRRNDFYRFDPPPEISESTTPKDIASMIDRNLLNDFLCFQKTCSVCGIPADKYCSKCNKKYYCCREHQVLDWNSHKTLCPEQNQLKERISSLMQVNREGEEQDEETRALEEIARKATPEEKVMSKFKELMAEFPDQVIRFQREGTPFLLNQVQIPDCKACGSDMVFEFQITPQILTYLKLDKLGEKTPDFGTVLGYTCRNSCTPCQGAYQKEFIHCQYF</sequence>
<reference evidence="6 7" key="1">
    <citation type="submission" date="2024-11" db="EMBL/GenBank/DDBJ databases">
        <title>Adaptive evolution of stress response genes in parasites aligns with host niche diversity.</title>
        <authorList>
            <person name="Hahn C."/>
            <person name="Resl P."/>
        </authorList>
    </citation>
    <scope>NUCLEOTIDE SEQUENCE [LARGE SCALE GENOMIC DNA]</scope>
    <source>
        <strain evidence="6">EGGRZ-B1_66</strain>
        <tissue evidence="6">Body</tissue>
    </source>
</reference>
<dbReference type="GO" id="GO:0008270">
    <property type="term" value="F:zinc ion binding"/>
    <property type="evidence" value="ECO:0007669"/>
    <property type="project" value="UniProtKB-KW"/>
</dbReference>
<dbReference type="InterPro" id="IPR002893">
    <property type="entry name" value="Znf_MYND"/>
</dbReference>
<dbReference type="Gene3D" id="6.10.140.2220">
    <property type="match status" value="1"/>
</dbReference>
<keyword evidence="7" id="KW-1185">Reference proteome</keyword>
<protein>
    <submittedName>
        <fullName evidence="6">Programmed cell death protein 2</fullName>
    </submittedName>
</protein>
<dbReference type="AlphaFoldDB" id="A0ABD2QFE6"/>
<keyword evidence="3" id="KW-0862">Zinc</keyword>
<dbReference type="Pfam" id="PF01753">
    <property type="entry name" value="zf-MYND"/>
    <property type="match status" value="1"/>
</dbReference>
<feature type="domain" description="MYND-type" evidence="5">
    <location>
        <begin position="151"/>
        <end position="187"/>
    </location>
</feature>
<dbReference type="PANTHER" id="PTHR12298">
    <property type="entry name" value="PCDC2 PROGRAMMED CELL DEATH PROTEIN 2 -RELATED"/>
    <property type="match status" value="1"/>
</dbReference>
<proteinExistence type="predicted"/>
<dbReference type="PROSITE" id="PS50865">
    <property type="entry name" value="ZF_MYND_2"/>
    <property type="match status" value="1"/>
</dbReference>
<dbReference type="Proteomes" id="UP001626550">
    <property type="component" value="Unassembled WGS sequence"/>
</dbReference>
<comment type="caution">
    <text evidence="6">The sequence shown here is derived from an EMBL/GenBank/DDBJ whole genome shotgun (WGS) entry which is preliminary data.</text>
</comment>
<evidence type="ECO:0000313" key="7">
    <source>
        <dbReference type="Proteomes" id="UP001626550"/>
    </source>
</evidence>
<accession>A0ABD2QFE6</accession>
<evidence type="ECO:0000256" key="1">
    <source>
        <dbReference type="ARBA" id="ARBA00022723"/>
    </source>
</evidence>
<evidence type="ECO:0000256" key="2">
    <source>
        <dbReference type="ARBA" id="ARBA00022771"/>
    </source>
</evidence>
<gene>
    <name evidence="6" type="primary">PDCD2</name>
    <name evidence="6" type="ORF">Ciccas_003088</name>
</gene>
<keyword evidence="2 4" id="KW-0863">Zinc-finger</keyword>
<evidence type="ECO:0000313" key="6">
    <source>
        <dbReference type="EMBL" id="KAL3318255.1"/>
    </source>
</evidence>
<dbReference type="InterPro" id="IPR007320">
    <property type="entry name" value="PDCD2_C"/>
</dbReference>
<organism evidence="6 7">
    <name type="scientific">Cichlidogyrus casuarinus</name>
    <dbReference type="NCBI Taxonomy" id="1844966"/>
    <lineage>
        <taxon>Eukaryota</taxon>
        <taxon>Metazoa</taxon>
        <taxon>Spiralia</taxon>
        <taxon>Lophotrochozoa</taxon>
        <taxon>Platyhelminthes</taxon>
        <taxon>Monogenea</taxon>
        <taxon>Monopisthocotylea</taxon>
        <taxon>Dactylogyridea</taxon>
        <taxon>Ancyrocephalidae</taxon>
        <taxon>Cichlidogyrus</taxon>
    </lineage>
</organism>